<protein>
    <submittedName>
        <fullName evidence="1">Uncharacterized protein</fullName>
    </submittedName>
</protein>
<keyword evidence="2" id="KW-1185">Reference proteome</keyword>
<evidence type="ECO:0000313" key="2">
    <source>
        <dbReference type="Proteomes" id="UP000077051"/>
    </source>
</evidence>
<proteinExistence type="predicted"/>
<name>A0A168M2X9_MUCCL</name>
<reference evidence="1 2" key="1">
    <citation type="submission" date="2015-06" db="EMBL/GenBank/DDBJ databases">
        <title>Expansion of signal transduction pathways in fungi by whole-genome duplication.</title>
        <authorList>
            <consortium name="DOE Joint Genome Institute"/>
            <person name="Corrochano L.M."/>
            <person name="Kuo A."/>
            <person name="Marcet-Houben M."/>
            <person name="Polaino S."/>
            <person name="Salamov A."/>
            <person name="Villalobos J.M."/>
            <person name="Alvarez M.I."/>
            <person name="Avalos J."/>
            <person name="Benito E.P."/>
            <person name="Benoit I."/>
            <person name="Burger G."/>
            <person name="Camino L.P."/>
            <person name="Canovas D."/>
            <person name="Cerda-Olmedo E."/>
            <person name="Cheng J.-F."/>
            <person name="Dominguez A."/>
            <person name="Elias M."/>
            <person name="Eslava A.P."/>
            <person name="Glaser F."/>
            <person name="Grimwood J."/>
            <person name="Gutierrez G."/>
            <person name="Heitman J."/>
            <person name="Henrissat B."/>
            <person name="Iturriaga E.A."/>
            <person name="Lang B.F."/>
            <person name="Lavin J.L."/>
            <person name="Lee S."/>
            <person name="Li W."/>
            <person name="Lindquist E."/>
            <person name="Lopez-Garcia S."/>
            <person name="Luque E.M."/>
            <person name="Marcos A.T."/>
            <person name="Martin J."/>
            <person name="Mccluskey K."/>
            <person name="Medina H.R."/>
            <person name="Miralles-Duran A."/>
            <person name="Miyazaki A."/>
            <person name="Munoz-Torres E."/>
            <person name="Oguiza J.A."/>
            <person name="Ohm R."/>
            <person name="Olmedo M."/>
            <person name="Orejas M."/>
            <person name="Ortiz-Castellanos L."/>
            <person name="Pisabarro A.G."/>
            <person name="Rodriguez-Romero J."/>
            <person name="Ruiz-Herrera J."/>
            <person name="Ruiz-Vazquez R."/>
            <person name="Sanz C."/>
            <person name="Schackwitz W."/>
            <person name="Schmutz J."/>
            <person name="Shahriari M."/>
            <person name="Shelest E."/>
            <person name="Silva-Franco F."/>
            <person name="Soanes D."/>
            <person name="Syed K."/>
            <person name="Tagua V.G."/>
            <person name="Talbot N.J."/>
            <person name="Thon M."/>
            <person name="De Vries R.P."/>
            <person name="Wiebenga A."/>
            <person name="Yadav J.S."/>
            <person name="Braun E.L."/>
            <person name="Baker S."/>
            <person name="Garre V."/>
            <person name="Horwitz B."/>
            <person name="Torres-Martinez S."/>
            <person name="Idnurm A."/>
            <person name="Herrera-Estrella A."/>
            <person name="Gabaldon T."/>
            <person name="Grigoriev I.V."/>
        </authorList>
    </citation>
    <scope>NUCLEOTIDE SEQUENCE [LARGE SCALE GENOMIC DNA]</scope>
    <source>
        <strain evidence="1 2">CBS 277.49</strain>
    </source>
</reference>
<accession>A0A168M2X9</accession>
<comment type="caution">
    <text evidence="1">The sequence shown here is derived from an EMBL/GenBank/DDBJ whole genome shotgun (WGS) entry which is preliminary data.</text>
</comment>
<organism evidence="1 2">
    <name type="scientific">Mucor lusitanicus CBS 277.49</name>
    <dbReference type="NCBI Taxonomy" id="747725"/>
    <lineage>
        <taxon>Eukaryota</taxon>
        <taxon>Fungi</taxon>
        <taxon>Fungi incertae sedis</taxon>
        <taxon>Mucoromycota</taxon>
        <taxon>Mucoromycotina</taxon>
        <taxon>Mucoromycetes</taxon>
        <taxon>Mucorales</taxon>
        <taxon>Mucorineae</taxon>
        <taxon>Mucoraceae</taxon>
        <taxon>Mucor</taxon>
    </lineage>
</organism>
<dbReference type="VEuPathDB" id="FungiDB:MUCCIDRAFT_108133"/>
<gene>
    <name evidence="1" type="ORF">MUCCIDRAFT_108133</name>
</gene>
<sequence length="133" mass="15568">MPLFSFRYSDAYVTGSSHSLSFVDWFISNIHDYGIESHITVRNFCVALFREYFLLLPDHLFKDPNNRPTIMYLNNQHRGNTDLFTLEPRVSVQTVYTPSYSVRYRLYSQRNLGSFEKGKYSQEIHPAVLLAST</sequence>
<dbReference type="Proteomes" id="UP000077051">
    <property type="component" value="Unassembled WGS sequence"/>
</dbReference>
<dbReference type="AlphaFoldDB" id="A0A168M2X9"/>
<dbReference type="EMBL" id="AMYB01000003">
    <property type="protein sequence ID" value="OAD04308.1"/>
    <property type="molecule type" value="Genomic_DNA"/>
</dbReference>
<evidence type="ECO:0000313" key="1">
    <source>
        <dbReference type="EMBL" id="OAD04308.1"/>
    </source>
</evidence>